<gene>
    <name evidence="3" type="ORF">JIN84_04505</name>
</gene>
<dbReference type="RefSeq" id="WP_200349811.1">
    <property type="nucleotide sequence ID" value="NZ_BAABHZ010000010.1"/>
</dbReference>
<evidence type="ECO:0000256" key="2">
    <source>
        <dbReference type="SAM" id="Phobius"/>
    </source>
</evidence>
<proteinExistence type="predicted"/>
<keyword evidence="2" id="KW-0812">Transmembrane</keyword>
<feature type="region of interest" description="Disordered" evidence="1">
    <location>
        <begin position="102"/>
        <end position="147"/>
    </location>
</feature>
<accession>A0A934QY66</accession>
<dbReference type="AlphaFoldDB" id="A0A934QY66"/>
<comment type="caution">
    <text evidence="3">The sequence shown here is derived from an EMBL/GenBank/DDBJ whole genome shotgun (WGS) entry which is preliminary data.</text>
</comment>
<sequence length="167" mass="18683">MDWIFDHFQLVVVAVFVIGSLVKSVIEGKLKRGDDQAGPWPEAEVPLDEDKSYRKPVADTARPSKRAANPPPLPEPGYETAVADERARALKHQRDLAERLRQIRETKATTTGGAAATRARVEAKSAKKSAKNQPMRPLSVRDRLRDPAELRRAFVMREILDPPVSLR</sequence>
<protein>
    <submittedName>
        <fullName evidence="3">Uncharacterized protein</fullName>
    </submittedName>
</protein>
<evidence type="ECO:0000256" key="1">
    <source>
        <dbReference type="SAM" id="MobiDB-lite"/>
    </source>
</evidence>
<dbReference type="Proteomes" id="UP000600139">
    <property type="component" value="Unassembled WGS sequence"/>
</dbReference>
<dbReference type="EMBL" id="JAENIK010000004">
    <property type="protein sequence ID" value="MBK1814863.1"/>
    <property type="molecule type" value="Genomic_DNA"/>
</dbReference>
<evidence type="ECO:0000313" key="3">
    <source>
        <dbReference type="EMBL" id="MBK1814863.1"/>
    </source>
</evidence>
<feature type="compositionally biased region" description="Basic and acidic residues" evidence="1">
    <location>
        <begin position="48"/>
        <end position="57"/>
    </location>
</feature>
<feature type="region of interest" description="Disordered" evidence="1">
    <location>
        <begin position="31"/>
        <end position="79"/>
    </location>
</feature>
<keyword evidence="2" id="KW-1133">Transmembrane helix</keyword>
<keyword evidence="2" id="KW-0472">Membrane</keyword>
<feature type="transmembrane region" description="Helical" evidence="2">
    <location>
        <begin position="6"/>
        <end position="26"/>
    </location>
</feature>
<reference evidence="3" key="1">
    <citation type="submission" date="2021-01" db="EMBL/GenBank/DDBJ databases">
        <title>Modified the classification status of verrucomicrobia.</title>
        <authorList>
            <person name="Feng X."/>
        </authorList>
    </citation>
    <scope>NUCLEOTIDE SEQUENCE</scope>
    <source>
        <strain evidence="3">JCM 18052</strain>
    </source>
</reference>
<feature type="compositionally biased region" description="Low complexity" evidence="1">
    <location>
        <begin position="108"/>
        <end position="118"/>
    </location>
</feature>
<name>A0A934QY66_9BACT</name>
<evidence type="ECO:0000313" key="4">
    <source>
        <dbReference type="Proteomes" id="UP000600139"/>
    </source>
</evidence>
<organism evidence="3 4">
    <name type="scientific">Luteolibacter yonseiensis</name>
    <dbReference type="NCBI Taxonomy" id="1144680"/>
    <lineage>
        <taxon>Bacteria</taxon>
        <taxon>Pseudomonadati</taxon>
        <taxon>Verrucomicrobiota</taxon>
        <taxon>Verrucomicrobiia</taxon>
        <taxon>Verrucomicrobiales</taxon>
        <taxon>Verrucomicrobiaceae</taxon>
        <taxon>Luteolibacter</taxon>
    </lineage>
</organism>
<keyword evidence="4" id="KW-1185">Reference proteome</keyword>